<protein>
    <submittedName>
        <fullName evidence="3">Uncharacterized protein</fullName>
    </submittedName>
</protein>
<feature type="compositionally biased region" description="Polar residues" evidence="1">
    <location>
        <begin position="133"/>
        <end position="154"/>
    </location>
</feature>
<feature type="compositionally biased region" description="Polar residues" evidence="1">
    <location>
        <begin position="60"/>
        <end position="72"/>
    </location>
</feature>
<feature type="region of interest" description="Disordered" evidence="1">
    <location>
        <begin position="241"/>
        <end position="261"/>
    </location>
</feature>
<proteinExistence type="predicted"/>
<keyword evidence="2" id="KW-0812">Transmembrane</keyword>
<feature type="compositionally biased region" description="Basic and acidic residues" evidence="1">
    <location>
        <begin position="382"/>
        <end position="396"/>
    </location>
</feature>
<feature type="region of interest" description="Disordered" evidence="1">
    <location>
        <begin position="1"/>
        <end position="166"/>
    </location>
</feature>
<dbReference type="EMBL" id="CAACVS010000059">
    <property type="protein sequence ID" value="VEU35443.1"/>
    <property type="molecule type" value="Genomic_DNA"/>
</dbReference>
<feature type="compositionally biased region" description="Pro residues" evidence="1">
    <location>
        <begin position="118"/>
        <end position="131"/>
    </location>
</feature>
<evidence type="ECO:0000256" key="1">
    <source>
        <dbReference type="SAM" id="MobiDB-lite"/>
    </source>
</evidence>
<organism evidence="3 4">
    <name type="scientific">Pseudo-nitzschia multistriata</name>
    <dbReference type="NCBI Taxonomy" id="183589"/>
    <lineage>
        <taxon>Eukaryota</taxon>
        <taxon>Sar</taxon>
        <taxon>Stramenopiles</taxon>
        <taxon>Ochrophyta</taxon>
        <taxon>Bacillariophyta</taxon>
        <taxon>Bacillariophyceae</taxon>
        <taxon>Bacillariophycidae</taxon>
        <taxon>Bacillariales</taxon>
        <taxon>Bacillariaceae</taxon>
        <taxon>Pseudo-nitzschia</taxon>
    </lineage>
</organism>
<keyword evidence="4" id="KW-1185">Reference proteome</keyword>
<name>A0A448Z044_9STRA</name>
<sequence length="456" mass="50328">MKKWTPPWVSNRSLLLKPVDSDTESPERHQEPGRGSSGTGQTTAYVNGGGEAEVDYNETRYPSQNDAAQATTDLEAGALITPEPVRDPSTSGSSHHSSYWGNPFRTIAQGADQEQDSSPPPKLEPVDPPPETTDFSDGSSQHANSTRSAMTAQSDWGPPTRPGFEQGEQDAAISKANAAVQETMMHLTKSNNHAFASYNAKTATTVVSIKGGNSSKYVRNSPPPSAKRIDFSGETTVHFYNSDSSEGGGSTKENQSTNNLSHQIRRYYETYASNDQEKMRCMYMPTIAPAIETSGRNDVEPSHFEWVPKRVDPPSDLHYEDSYSTSEGEECSTVSGGKDPSSHPTTSSTEFSINVHEQEDRRNGQNPVNDKANKKRGTRNPSAEHKGGDKKNEIPRHIFTHPTKKEAVVARKKRQTATRQKKKTNYLLHFTVCLIMLLIPGLTLFLVWYFLGFDNK</sequence>
<feature type="region of interest" description="Disordered" evidence="1">
    <location>
        <begin position="306"/>
        <end position="405"/>
    </location>
</feature>
<reference evidence="3 4" key="1">
    <citation type="submission" date="2019-01" db="EMBL/GenBank/DDBJ databases">
        <authorList>
            <person name="Ferrante I. M."/>
        </authorList>
    </citation>
    <scope>NUCLEOTIDE SEQUENCE [LARGE SCALE GENOMIC DNA]</scope>
    <source>
        <strain evidence="3 4">B856</strain>
    </source>
</reference>
<keyword evidence="2" id="KW-0472">Membrane</keyword>
<evidence type="ECO:0000313" key="3">
    <source>
        <dbReference type="EMBL" id="VEU35443.1"/>
    </source>
</evidence>
<dbReference type="AlphaFoldDB" id="A0A448Z044"/>
<feature type="compositionally biased region" description="Low complexity" evidence="1">
    <location>
        <begin position="89"/>
        <end position="98"/>
    </location>
</feature>
<evidence type="ECO:0000313" key="4">
    <source>
        <dbReference type="Proteomes" id="UP000291116"/>
    </source>
</evidence>
<accession>A0A448Z044</accession>
<feature type="transmembrane region" description="Helical" evidence="2">
    <location>
        <begin position="426"/>
        <end position="451"/>
    </location>
</feature>
<evidence type="ECO:0000256" key="2">
    <source>
        <dbReference type="SAM" id="Phobius"/>
    </source>
</evidence>
<dbReference type="Proteomes" id="UP000291116">
    <property type="component" value="Unassembled WGS sequence"/>
</dbReference>
<feature type="compositionally biased region" description="Polar residues" evidence="1">
    <location>
        <begin position="342"/>
        <end position="352"/>
    </location>
</feature>
<keyword evidence="2" id="KW-1133">Transmembrane helix</keyword>
<gene>
    <name evidence="3" type="ORF">PSNMU_V1.4_AUG-EV-PASAV3_0022170</name>
</gene>
<feature type="compositionally biased region" description="Basic and acidic residues" evidence="1">
    <location>
        <begin position="306"/>
        <end position="321"/>
    </location>
</feature>